<organism evidence="1 2">
    <name type="scientific">Acinetobacter calcoaceticus</name>
    <dbReference type="NCBI Taxonomy" id="471"/>
    <lineage>
        <taxon>Bacteria</taxon>
        <taxon>Pseudomonadati</taxon>
        <taxon>Pseudomonadota</taxon>
        <taxon>Gammaproteobacteria</taxon>
        <taxon>Moraxellales</taxon>
        <taxon>Moraxellaceae</taxon>
        <taxon>Acinetobacter</taxon>
        <taxon>Acinetobacter calcoaceticus/baumannii complex</taxon>
    </lineage>
</organism>
<protein>
    <submittedName>
        <fullName evidence="1">Uncharacterized protein</fullName>
    </submittedName>
</protein>
<proteinExistence type="predicted"/>
<gene>
    <name evidence="1" type="ORF">AC2117_01531</name>
</gene>
<accession>A0A446ZIN8</accession>
<reference evidence="1 2" key="1">
    <citation type="submission" date="2018-08" db="EMBL/GenBank/DDBJ databases">
        <authorList>
            <person name="Gonzaga-Molto A."/>
        </authorList>
    </citation>
    <scope>NUCLEOTIDE SEQUENCE [LARGE SCALE GENOMIC DNA]</scope>
    <source>
        <strain evidence="1">Acinetobacter calcoaceticus str. 2117</strain>
    </source>
</reference>
<name>A0A446ZIN8_ACICA</name>
<dbReference type="EMBL" id="LS999521">
    <property type="protein sequence ID" value="VAX44349.1"/>
    <property type="molecule type" value="Genomic_DNA"/>
</dbReference>
<dbReference type="AlphaFoldDB" id="A0A446ZIN8"/>
<dbReference type="Proteomes" id="UP000294355">
    <property type="component" value="Chromosome"/>
</dbReference>
<evidence type="ECO:0000313" key="1">
    <source>
        <dbReference type="EMBL" id="VAX44349.1"/>
    </source>
</evidence>
<sequence>MKIHTLTAVTVCLKIDRVIHKFSLSIYSTTQSNTTTINATALTLCDH</sequence>
<evidence type="ECO:0000313" key="2">
    <source>
        <dbReference type="Proteomes" id="UP000294355"/>
    </source>
</evidence>